<dbReference type="Proteomes" id="UP000295258">
    <property type="component" value="Unassembled WGS sequence"/>
</dbReference>
<dbReference type="EMBL" id="SMKO01000214">
    <property type="protein sequence ID" value="TDC90802.1"/>
    <property type="molecule type" value="Genomic_DNA"/>
</dbReference>
<keyword evidence="2" id="KW-1185">Reference proteome</keyword>
<proteinExistence type="predicted"/>
<gene>
    <name evidence="1" type="ORF">E1292_43220</name>
</gene>
<name>A0A4R4UNU6_9ACTN</name>
<evidence type="ECO:0000313" key="2">
    <source>
        <dbReference type="Proteomes" id="UP000295258"/>
    </source>
</evidence>
<accession>A0A4R4UNU6</accession>
<sequence>MARHVLLYHGKCGRCRDLAAKVVAISAGRMEAVGLDDPQAATWARDAGREVPDRPALVVLSGTSTRLHTGVRMVAALVRLLGVRDSAAVLRALSEDGRPASDSRRALFRAGIAGLGVIAGGALLPGTASAAPPDLTPEQRQRLLSQAAAYDRLDVVQARLRDNGFQTVASDEVVLGTVGDAIVLSFYGSADADPARAAVLARIVEGGRVTDASLEFAGTDRRALLGARPFDVSAVRFAGVSLARAGEMETYGKKEYLACMFTCIGGNCRDRADNCLKIPILNVVLACIVAVCGSQAYSCHKTCKSRW</sequence>
<organism evidence="1 2">
    <name type="scientific">Nonomuraea deserti</name>
    <dbReference type="NCBI Taxonomy" id="1848322"/>
    <lineage>
        <taxon>Bacteria</taxon>
        <taxon>Bacillati</taxon>
        <taxon>Actinomycetota</taxon>
        <taxon>Actinomycetes</taxon>
        <taxon>Streptosporangiales</taxon>
        <taxon>Streptosporangiaceae</taxon>
        <taxon>Nonomuraea</taxon>
    </lineage>
</organism>
<evidence type="ECO:0000313" key="1">
    <source>
        <dbReference type="EMBL" id="TDC90802.1"/>
    </source>
</evidence>
<dbReference type="RefSeq" id="WP_132605348.1">
    <property type="nucleotide sequence ID" value="NZ_SMKO01000214.1"/>
</dbReference>
<dbReference type="AlphaFoldDB" id="A0A4R4UNU6"/>
<reference evidence="1 2" key="1">
    <citation type="submission" date="2019-03" db="EMBL/GenBank/DDBJ databases">
        <title>Draft genome sequences of novel Actinobacteria.</title>
        <authorList>
            <person name="Sahin N."/>
            <person name="Ay H."/>
            <person name="Saygin H."/>
        </authorList>
    </citation>
    <scope>NUCLEOTIDE SEQUENCE [LARGE SCALE GENOMIC DNA]</scope>
    <source>
        <strain evidence="1 2">KC310</strain>
    </source>
</reference>
<protein>
    <submittedName>
        <fullName evidence="1">Uncharacterized protein</fullName>
    </submittedName>
</protein>
<comment type="caution">
    <text evidence="1">The sequence shown here is derived from an EMBL/GenBank/DDBJ whole genome shotgun (WGS) entry which is preliminary data.</text>
</comment>